<reference evidence="2" key="2">
    <citation type="submission" date="2020-06" db="EMBL/GenBank/DDBJ databases">
        <title>Isolation of Planomicrobium glaciei.</title>
        <authorList>
            <person name="Malisova L."/>
            <person name="Safrankova R."/>
            <person name="Jakubu V."/>
            <person name="Spanelova P."/>
        </authorList>
    </citation>
    <scope>NUCLEOTIDE SEQUENCE [LARGE SCALE GENOMIC DNA]</scope>
    <source>
        <strain evidence="2">NRL-ATB46093</strain>
    </source>
</reference>
<protein>
    <submittedName>
        <fullName evidence="1">Uncharacterized protein</fullName>
    </submittedName>
</protein>
<accession>A0A1G8LFC0</accession>
<sequence>MGIGRIVKTAIKIAPVAYPIIRKVMQSKKAGDTSKYKTTPTKRKR</sequence>
<organism evidence="1 2">
    <name type="scientific">Planococcus glaciei</name>
    <dbReference type="NCBI Taxonomy" id="459472"/>
    <lineage>
        <taxon>Bacteria</taxon>
        <taxon>Bacillati</taxon>
        <taxon>Bacillota</taxon>
        <taxon>Bacilli</taxon>
        <taxon>Bacillales</taxon>
        <taxon>Caryophanaceae</taxon>
        <taxon>Planococcus</taxon>
    </lineage>
</organism>
<dbReference type="RefSeq" id="WP_175557148.1">
    <property type="nucleotide sequence ID" value="NZ_CP051177.1"/>
</dbReference>
<reference evidence="1 2" key="1">
    <citation type="submission" date="2020-04" db="EMBL/GenBank/DDBJ databases">
        <authorList>
            <person name="Pajer P."/>
            <person name="Broz P."/>
        </authorList>
    </citation>
    <scope>NUCLEOTIDE SEQUENCE [LARGE SCALE GENOMIC DNA]</scope>
    <source>
        <strain evidence="2">NRL-ATB46093</strain>
    </source>
</reference>
<dbReference type="Proteomes" id="UP000509222">
    <property type="component" value="Chromosome"/>
</dbReference>
<dbReference type="EMBL" id="CP051177">
    <property type="protein sequence ID" value="QKX51297.1"/>
    <property type="molecule type" value="Genomic_DNA"/>
</dbReference>
<dbReference type="AlphaFoldDB" id="A0A1G8LFC0"/>
<evidence type="ECO:0000313" key="2">
    <source>
        <dbReference type="Proteomes" id="UP000509222"/>
    </source>
</evidence>
<gene>
    <name evidence="1" type="ORF">HF394_12230</name>
</gene>
<evidence type="ECO:0000313" key="1">
    <source>
        <dbReference type="EMBL" id="QKX51297.1"/>
    </source>
</evidence>
<proteinExistence type="predicted"/>
<keyword evidence="2" id="KW-1185">Reference proteome</keyword>
<name>A0A1G8LFC0_9BACL</name>